<protein>
    <submittedName>
        <fullName evidence="1">Uncharacterized protein</fullName>
    </submittedName>
</protein>
<gene>
    <name evidence="1" type="ORF">SAMN05421858_0621</name>
</gene>
<dbReference type="Pfam" id="PF23924">
    <property type="entry name" value="DUF7263"/>
    <property type="match status" value="1"/>
</dbReference>
<name>A0A1N6W6U6_9EURY</name>
<evidence type="ECO:0000313" key="2">
    <source>
        <dbReference type="Proteomes" id="UP000186914"/>
    </source>
</evidence>
<keyword evidence="2" id="KW-1185">Reference proteome</keyword>
<accession>A0A1N6W6U6</accession>
<proteinExistence type="predicted"/>
<dbReference type="Proteomes" id="UP000186914">
    <property type="component" value="Unassembled WGS sequence"/>
</dbReference>
<reference evidence="2" key="1">
    <citation type="submission" date="2017-01" db="EMBL/GenBank/DDBJ databases">
        <authorList>
            <person name="Varghese N."/>
            <person name="Submissions S."/>
        </authorList>
    </citation>
    <scope>NUCLEOTIDE SEQUENCE [LARGE SCALE GENOMIC DNA]</scope>
    <source>
        <strain evidence="2">CGMCC 1.7737</strain>
    </source>
</reference>
<organism evidence="1 2">
    <name type="scientific">Haladaptatus litoreus</name>
    <dbReference type="NCBI Taxonomy" id="553468"/>
    <lineage>
        <taxon>Archaea</taxon>
        <taxon>Methanobacteriati</taxon>
        <taxon>Methanobacteriota</taxon>
        <taxon>Stenosarchaea group</taxon>
        <taxon>Halobacteria</taxon>
        <taxon>Halobacteriales</taxon>
        <taxon>Haladaptataceae</taxon>
        <taxon>Haladaptatus</taxon>
    </lineage>
</organism>
<dbReference type="InterPro" id="IPR055687">
    <property type="entry name" value="DUF7263"/>
</dbReference>
<dbReference type="EMBL" id="FTNO01000001">
    <property type="protein sequence ID" value="SIQ85814.1"/>
    <property type="molecule type" value="Genomic_DNA"/>
</dbReference>
<dbReference type="AlphaFoldDB" id="A0A1N6W6U6"/>
<dbReference type="RefSeq" id="WP_076427840.1">
    <property type="nucleotide sequence ID" value="NZ_FTNO01000001.1"/>
</dbReference>
<sequence>MTRGQMNLPALAVALLILTMVTGLSIGMADRAFLGADRDATSRQIGVAISERMVSEESAVTVRPNVIDATELETLDANRLQELFPVVGNHDVRVKLDENVLAERGSPTGGPTIRRIVLVERRDEVTRTPQLSASNPRFTLPRRTSNATLTIQSPDETTVTAVRANGRIVLRNESGLDGTFSVPVSRFETVQLALETDASGSLPTGSVRITYYPTNTRKAVLAVTVDA</sequence>
<evidence type="ECO:0000313" key="1">
    <source>
        <dbReference type="EMBL" id="SIQ85814.1"/>
    </source>
</evidence>